<dbReference type="NCBIfam" id="NF041664">
    <property type="entry name" value="RNAP_arch_Epp"/>
    <property type="match status" value="1"/>
</dbReference>
<name>A0A0W1R672_9EURY</name>
<feature type="binding site" evidence="2">
    <location>
        <position position="25"/>
    </location>
    <ligand>
        <name>Zn(2+)</name>
        <dbReference type="ChEBI" id="CHEBI:29105"/>
    </ligand>
</feature>
<organism evidence="4 5">
    <name type="scientific">Haloprofundus marisrubri</name>
    <dbReference type="NCBI Taxonomy" id="1514971"/>
    <lineage>
        <taxon>Archaea</taxon>
        <taxon>Methanobacteriati</taxon>
        <taxon>Methanobacteriota</taxon>
        <taxon>Stenosarchaea group</taxon>
        <taxon>Halobacteria</taxon>
        <taxon>Halobacteriales</taxon>
        <taxon>Haloferacaceae</taxon>
        <taxon>Haloprofundus</taxon>
    </lineage>
</organism>
<dbReference type="GO" id="GO:0008270">
    <property type="term" value="F:zinc ion binding"/>
    <property type="evidence" value="ECO:0007669"/>
    <property type="project" value="UniProtKB-UniRule"/>
</dbReference>
<dbReference type="AlphaFoldDB" id="A0A0W1R672"/>
<feature type="binding site" evidence="2">
    <location>
        <position position="22"/>
    </location>
    <ligand>
        <name>Zn(2+)</name>
        <dbReference type="ChEBI" id="CHEBI:29105"/>
    </ligand>
</feature>
<dbReference type="Proteomes" id="UP000054387">
    <property type="component" value="Unassembled WGS sequence"/>
</dbReference>
<evidence type="ECO:0000259" key="3">
    <source>
        <dbReference type="SMART" id="SM01389"/>
    </source>
</evidence>
<comment type="similarity">
    <text evidence="2">Belongs to the archaeal Spt4 family.</text>
</comment>
<dbReference type="InterPro" id="IPR007178">
    <property type="entry name" value="Spt4_arch"/>
</dbReference>
<protein>
    <recommendedName>
        <fullName evidence="2">Transcription elongation factor Spt4</fullName>
    </recommendedName>
</protein>
<dbReference type="SMART" id="SM01389">
    <property type="entry name" value="Spt4"/>
    <property type="match status" value="1"/>
</dbReference>
<proteinExistence type="inferred from homology"/>
<dbReference type="GeneID" id="67737514"/>
<evidence type="ECO:0000256" key="1">
    <source>
        <dbReference type="ARBA" id="ARBA00023163"/>
    </source>
</evidence>
<feature type="domain" description="Spt4/RpoE2 zinc finger" evidence="3">
    <location>
        <begin position="5"/>
        <end position="65"/>
    </location>
</feature>
<dbReference type="GeneID" id="67733490"/>
<keyword evidence="4" id="KW-0240">DNA-directed RNA polymerase</keyword>
<reference evidence="4 5" key="1">
    <citation type="submission" date="2015-12" db="EMBL/GenBank/DDBJ databases">
        <title>Haloprofundus marisrubri gen. nov., sp. nov., an extremely halophilic archaeon isolated from the Discovery deep brine-seawater interface in the Red Sea.</title>
        <authorList>
            <person name="Zhang G."/>
            <person name="Stingl U."/>
            <person name="Rashid M."/>
        </authorList>
    </citation>
    <scope>NUCLEOTIDE SEQUENCE [LARGE SCALE GENOMIC DNA]</scope>
    <source>
        <strain evidence="4 5">SB9</strain>
    </source>
</reference>
<gene>
    <name evidence="2" type="primary">spt4</name>
    <name evidence="4" type="ORF">AUR64_13690</name>
</gene>
<dbReference type="EMBL" id="LOPU01000029">
    <property type="protein sequence ID" value="KTG08862.1"/>
    <property type="molecule type" value="Genomic_DNA"/>
</dbReference>
<accession>A0A0W1R672</accession>
<keyword evidence="1 2" id="KW-0804">Transcription</keyword>
<dbReference type="OrthoDB" id="275101at2157"/>
<dbReference type="STRING" id="1514971.AUR64_13690"/>
<feature type="binding site" evidence="2">
    <location>
        <position position="11"/>
    </location>
    <ligand>
        <name>Zn(2+)</name>
        <dbReference type="ChEBI" id="CHEBI:29105"/>
    </ligand>
</feature>
<keyword evidence="2" id="KW-0479">Metal-binding</keyword>
<comment type="subunit">
    <text evidence="2">Heterodimer composed of Spt4 and Spt5.</text>
</comment>
<dbReference type="InterPro" id="IPR029040">
    <property type="entry name" value="RPABC4/Spt4"/>
</dbReference>
<dbReference type="GO" id="GO:0006355">
    <property type="term" value="P:regulation of DNA-templated transcription"/>
    <property type="evidence" value="ECO:0007669"/>
    <property type="project" value="UniProtKB-UniRule"/>
</dbReference>
<dbReference type="Pfam" id="PF06093">
    <property type="entry name" value="Spt4"/>
    <property type="match status" value="1"/>
</dbReference>
<evidence type="ECO:0000313" key="5">
    <source>
        <dbReference type="Proteomes" id="UP000054387"/>
    </source>
</evidence>
<feature type="binding site" evidence="2">
    <location>
        <position position="8"/>
    </location>
    <ligand>
        <name>Zn(2+)</name>
        <dbReference type="ChEBI" id="CHEBI:29105"/>
    </ligand>
</feature>
<evidence type="ECO:0000256" key="2">
    <source>
        <dbReference type="HAMAP-Rule" id="MF_00949"/>
    </source>
</evidence>
<dbReference type="InterPro" id="IPR038589">
    <property type="entry name" value="Spt4_dom_sf"/>
</dbReference>
<evidence type="ECO:0000313" key="4">
    <source>
        <dbReference type="EMBL" id="KTG08862.1"/>
    </source>
</evidence>
<dbReference type="InterPro" id="IPR022800">
    <property type="entry name" value="Spt4/RpoE2_Znf"/>
</dbReference>
<dbReference type="SUPFAM" id="SSF63393">
    <property type="entry name" value="RNA polymerase subunits"/>
    <property type="match status" value="1"/>
</dbReference>
<sequence length="65" mass="7269">MAKPRLACRECHYINEPDSQSCDHCGSSSLTEDWAGYVVVTHPEESEIAREMNVDEPGGYALKVR</sequence>
<dbReference type="PANTHER" id="PTHR40704:SF1">
    <property type="entry name" value="TRANSCRIPTION ELONGATION FACTOR SPT4"/>
    <property type="match status" value="1"/>
</dbReference>
<dbReference type="GO" id="GO:0000428">
    <property type="term" value="C:DNA-directed RNA polymerase complex"/>
    <property type="evidence" value="ECO:0007669"/>
    <property type="project" value="UniProtKB-KW"/>
</dbReference>
<dbReference type="Gene3D" id="2.20.28.90">
    <property type="match status" value="1"/>
</dbReference>
<comment type="caution">
    <text evidence="4">The sequence shown here is derived from an EMBL/GenBank/DDBJ whole genome shotgun (WGS) entry which is preliminary data.</text>
</comment>
<dbReference type="RefSeq" id="WP_058582015.1">
    <property type="nucleotide sequence ID" value="NZ_LOPU01000029.1"/>
</dbReference>
<keyword evidence="5" id="KW-1185">Reference proteome</keyword>
<dbReference type="PANTHER" id="PTHR40704">
    <property type="entry name" value="TRANSCRIPTION ELONGATION FACTOR SPT4"/>
    <property type="match status" value="1"/>
</dbReference>
<keyword evidence="2" id="KW-0862">Zinc</keyword>
<comment type="function">
    <text evidence="2">Stimulates transcription elongation.</text>
</comment>
<keyword evidence="2" id="KW-0805">Transcription regulation</keyword>
<dbReference type="HAMAP" id="MF_00949">
    <property type="entry name" value="Spt4_arch"/>
    <property type="match status" value="1"/>
</dbReference>